<evidence type="ECO:0000313" key="2">
    <source>
        <dbReference type="EMBL" id="KCW71405.1"/>
    </source>
</evidence>
<name>A0A059C0G8_EUCGR</name>
<feature type="compositionally biased region" description="Basic and acidic residues" evidence="1">
    <location>
        <begin position="10"/>
        <end position="23"/>
    </location>
</feature>
<dbReference type="AlphaFoldDB" id="A0A059C0G8"/>
<organism evidence="2">
    <name type="scientific">Eucalyptus grandis</name>
    <name type="common">Flooded gum</name>
    <dbReference type="NCBI Taxonomy" id="71139"/>
    <lineage>
        <taxon>Eukaryota</taxon>
        <taxon>Viridiplantae</taxon>
        <taxon>Streptophyta</taxon>
        <taxon>Embryophyta</taxon>
        <taxon>Tracheophyta</taxon>
        <taxon>Spermatophyta</taxon>
        <taxon>Magnoliopsida</taxon>
        <taxon>eudicotyledons</taxon>
        <taxon>Gunneridae</taxon>
        <taxon>Pentapetalae</taxon>
        <taxon>rosids</taxon>
        <taxon>malvids</taxon>
        <taxon>Myrtales</taxon>
        <taxon>Myrtaceae</taxon>
        <taxon>Myrtoideae</taxon>
        <taxon>Eucalypteae</taxon>
        <taxon>Eucalyptus</taxon>
    </lineage>
</organism>
<proteinExistence type="predicted"/>
<evidence type="ECO:0000256" key="1">
    <source>
        <dbReference type="SAM" id="MobiDB-lite"/>
    </source>
</evidence>
<accession>A0A059C0G8</accession>
<sequence length="70" mass="8310">MFCCSPPHKPRVEKLTQAREGPKNARQPQSKYTDKSIKPRSQLNKRHNKQRVIRRLRELVHANPPEIEKK</sequence>
<protein>
    <submittedName>
        <fullName evidence="2">Uncharacterized protein</fullName>
    </submittedName>
</protein>
<dbReference type="Gramene" id="KCW71405">
    <property type="protein sequence ID" value="KCW71405"/>
    <property type="gene ID" value="EUGRSUZ_F04471"/>
</dbReference>
<dbReference type="InParanoid" id="A0A059C0G8"/>
<reference evidence="2" key="1">
    <citation type="submission" date="2013-07" db="EMBL/GenBank/DDBJ databases">
        <title>The genome of Eucalyptus grandis.</title>
        <authorList>
            <person name="Schmutz J."/>
            <person name="Hayes R."/>
            <person name="Myburg A."/>
            <person name="Tuskan G."/>
            <person name="Grattapaglia D."/>
            <person name="Rokhsar D.S."/>
        </authorList>
    </citation>
    <scope>NUCLEOTIDE SEQUENCE</scope>
    <source>
        <tissue evidence="2">Leaf extractions</tissue>
    </source>
</reference>
<dbReference type="EMBL" id="KK198758">
    <property type="protein sequence ID" value="KCW71405.1"/>
    <property type="molecule type" value="Genomic_DNA"/>
</dbReference>
<gene>
    <name evidence="2" type="ORF">EUGRSUZ_F04471</name>
</gene>
<feature type="region of interest" description="Disordered" evidence="1">
    <location>
        <begin position="1"/>
        <end position="51"/>
    </location>
</feature>